<dbReference type="Gene3D" id="1.25.40.10">
    <property type="entry name" value="Tetratricopeptide repeat domain"/>
    <property type="match status" value="1"/>
</dbReference>
<dbReference type="InterPro" id="IPR049945">
    <property type="entry name" value="AAA_22"/>
</dbReference>
<feature type="region of interest" description="Disordered" evidence="1">
    <location>
        <begin position="644"/>
        <end position="688"/>
    </location>
</feature>
<sequence>MHYPRAVAERAVNSQGPGTGRAAGPGPAAAAPFLGRRGELAGLRADVGRAGLDTLAGHASARCRVLLIAGRPGTGRTALAEEFAKEWAAAGECPDGVLRARLTGPGREPADTGRVARDLLGAVGRQPPPGAPDEDLTALLRDCLHGRRALLLLDDVHSAGQLAEFVPDGRGCLVLAVSGGPLTGVSDVRPCTLGGLDQPAAVRMLARGAGGTRITVDPRAAESLAEACGHLPAALALAAGWLWARPEAAVAHALRALRESGPEGPGDVAEPLRRAFRLACSALTGTALRTLRLLALAPAGLADAHTAAALSGCPVPSAAAVLEELAARGLLHVVPEGPAGRPGRGSAPWYAVPGCLEPLLLGLLRDGERPAEARLARARTLERTVRRLRSCRAEAEPCGSPGREWLDTVPASLRFTDRAAAAHWLETALPVLRAAADDAAVGGDLDTLTQRLADALIGALEAHRGRERAAAEVYPLYELIARTAGRRGLPRRAAAALLSLGDLDAGAGRRDRALTRYRGALETAGAEGDRADPVTLGRAAESIGATYAELEDWQRAADWYGRALARCLSRDDREGSARLHGRIGAALTRAGQWEEALRAWRAAAAAHRRLGDEARYVRALSEMAGVLELAGRPGEARRTAREALRRAERCGDPRSQSALRSLLERAAPETESSAVTEQASCETQSHRD</sequence>
<dbReference type="PANTHER" id="PTHR47691">
    <property type="entry name" value="REGULATOR-RELATED"/>
    <property type="match status" value="1"/>
</dbReference>
<evidence type="ECO:0000313" key="4">
    <source>
        <dbReference type="Proteomes" id="UP001501303"/>
    </source>
</evidence>
<dbReference type="SUPFAM" id="SSF48452">
    <property type="entry name" value="TPR-like"/>
    <property type="match status" value="1"/>
</dbReference>
<gene>
    <name evidence="3" type="ORF">GCM10009716_02500</name>
</gene>
<dbReference type="InterPro" id="IPR019734">
    <property type="entry name" value="TPR_rpt"/>
</dbReference>
<protein>
    <submittedName>
        <fullName evidence="3">Tetratricopeptide repeat protein</fullName>
    </submittedName>
</protein>
<keyword evidence="4" id="KW-1185">Reference proteome</keyword>
<feature type="domain" description="ORC1/DEAH AAA+ ATPase" evidence="2">
    <location>
        <begin position="62"/>
        <end position="159"/>
    </location>
</feature>
<dbReference type="PRINTS" id="PR00364">
    <property type="entry name" value="DISEASERSIST"/>
</dbReference>
<organism evidence="3 4">
    <name type="scientific">Streptomyces sodiiphilus</name>
    <dbReference type="NCBI Taxonomy" id="226217"/>
    <lineage>
        <taxon>Bacteria</taxon>
        <taxon>Bacillati</taxon>
        <taxon>Actinomycetota</taxon>
        <taxon>Actinomycetes</taxon>
        <taxon>Kitasatosporales</taxon>
        <taxon>Streptomycetaceae</taxon>
        <taxon>Streptomyces</taxon>
    </lineage>
</organism>
<dbReference type="EMBL" id="BAAAMJ010000002">
    <property type="protein sequence ID" value="GAA1895911.1"/>
    <property type="molecule type" value="Genomic_DNA"/>
</dbReference>
<name>A0ABP5A606_9ACTN</name>
<evidence type="ECO:0000313" key="3">
    <source>
        <dbReference type="EMBL" id="GAA1895911.1"/>
    </source>
</evidence>
<dbReference type="InterPro" id="IPR027417">
    <property type="entry name" value="P-loop_NTPase"/>
</dbReference>
<feature type="compositionally biased region" description="Polar residues" evidence="1">
    <location>
        <begin position="670"/>
        <end position="688"/>
    </location>
</feature>
<comment type="caution">
    <text evidence="3">The sequence shown here is derived from an EMBL/GenBank/DDBJ whole genome shotgun (WGS) entry which is preliminary data.</text>
</comment>
<evidence type="ECO:0000259" key="2">
    <source>
        <dbReference type="Pfam" id="PF13401"/>
    </source>
</evidence>
<reference evidence="4" key="1">
    <citation type="journal article" date="2019" name="Int. J. Syst. Evol. Microbiol.">
        <title>The Global Catalogue of Microorganisms (GCM) 10K type strain sequencing project: providing services to taxonomists for standard genome sequencing and annotation.</title>
        <authorList>
            <consortium name="The Broad Institute Genomics Platform"/>
            <consortium name="The Broad Institute Genome Sequencing Center for Infectious Disease"/>
            <person name="Wu L."/>
            <person name="Ma J."/>
        </authorList>
    </citation>
    <scope>NUCLEOTIDE SEQUENCE [LARGE SCALE GENOMIC DNA]</scope>
    <source>
        <strain evidence="4">JCM 13581</strain>
    </source>
</reference>
<dbReference type="Proteomes" id="UP001501303">
    <property type="component" value="Unassembled WGS sequence"/>
</dbReference>
<accession>A0ABP5A606</accession>
<feature type="region of interest" description="Disordered" evidence="1">
    <location>
        <begin position="1"/>
        <end position="30"/>
    </location>
</feature>
<proteinExistence type="predicted"/>
<dbReference type="InterPro" id="IPR011990">
    <property type="entry name" value="TPR-like_helical_dom_sf"/>
</dbReference>
<dbReference type="Gene3D" id="3.40.50.300">
    <property type="entry name" value="P-loop containing nucleotide triphosphate hydrolases"/>
    <property type="match status" value="1"/>
</dbReference>
<evidence type="ECO:0000256" key="1">
    <source>
        <dbReference type="SAM" id="MobiDB-lite"/>
    </source>
</evidence>
<dbReference type="Pfam" id="PF13424">
    <property type="entry name" value="TPR_12"/>
    <property type="match status" value="1"/>
</dbReference>
<dbReference type="SUPFAM" id="SSF52540">
    <property type="entry name" value="P-loop containing nucleoside triphosphate hydrolases"/>
    <property type="match status" value="1"/>
</dbReference>
<dbReference type="PANTHER" id="PTHR47691:SF3">
    <property type="entry name" value="HTH-TYPE TRANSCRIPTIONAL REGULATOR RV0890C-RELATED"/>
    <property type="match status" value="1"/>
</dbReference>
<dbReference type="SMART" id="SM00028">
    <property type="entry name" value="TPR"/>
    <property type="match status" value="3"/>
</dbReference>
<dbReference type="Pfam" id="PF13401">
    <property type="entry name" value="AAA_22"/>
    <property type="match status" value="1"/>
</dbReference>